<dbReference type="AlphaFoldDB" id="A0A3N4UFI7"/>
<dbReference type="RefSeq" id="WP_123792695.1">
    <property type="nucleotide sequence ID" value="NZ_RKQK01000002.1"/>
</dbReference>
<organism evidence="1 2">
    <name type="scientific">Pacificibacter maritimus</name>
    <dbReference type="NCBI Taxonomy" id="762213"/>
    <lineage>
        <taxon>Bacteria</taxon>
        <taxon>Pseudomonadati</taxon>
        <taxon>Pseudomonadota</taxon>
        <taxon>Alphaproteobacteria</taxon>
        <taxon>Rhodobacterales</taxon>
        <taxon>Roseobacteraceae</taxon>
        <taxon>Pacificibacter</taxon>
    </lineage>
</organism>
<reference evidence="1 2" key="1">
    <citation type="submission" date="2018-11" db="EMBL/GenBank/DDBJ databases">
        <title>Genomic Encyclopedia of Type Strains, Phase IV (KMG-IV): sequencing the most valuable type-strain genomes for metagenomic binning, comparative biology and taxonomic classification.</title>
        <authorList>
            <person name="Goeker M."/>
        </authorList>
    </citation>
    <scope>NUCLEOTIDE SEQUENCE [LARGE SCALE GENOMIC DNA]</scope>
    <source>
        <strain evidence="1 2">DSM 104731</strain>
    </source>
</reference>
<comment type="caution">
    <text evidence="1">The sequence shown here is derived from an EMBL/GenBank/DDBJ whole genome shotgun (WGS) entry which is preliminary data.</text>
</comment>
<dbReference type="EMBL" id="RKQK01000002">
    <property type="protein sequence ID" value="RPE67225.1"/>
    <property type="molecule type" value="Genomic_DNA"/>
</dbReference>
<accession>A0A3N4UFI7</accession>
<sequence length="96" mass="10894">MQTSQATLKTENGSKYLQQLCKHFGHKGTLDITFTPEEGKIIFPFGPVNLKADAASLWIEVNAPDAEGIARAKDVVDRHLERFAFREEFKNMPWES</sequence>
<dbReference type="OrthoDB" id="9806511at2"/>
<evidence type="ECO:0008006" key="3">
    <source>
        <dbReference type="Google" id="ProtNLM"/>
    </source>
</evidence>
<dbReference type="Gene3D" id="3.30.310.50">
    <property type="entry name" value="Alpha-D-phosphohexomutase, C-terminal domain"/>
    <property type="match status" value="1"/>
</dbReference>
<evidence type="ECO:0000313" key="1">
    <source>
        <dbReference type="EMBL" id="RPE67225.1"/>
    </source>
</evidence>
<dbReference type="PIRSF" id="PIRSF028291">
    <property type="entry name" value="UCP028291"/>
    <property type="match status" value="1"/>
</dbReference>
<dbReference type="Pfam" id="PF09981">
    <property type="entry name" value="DUF2218"/>
    <property type="match status" value="1"/>
</dbReference>
<proteinExistence type="predicted"/>
<name>A0A3N4UFI7_9RHOB</name>
<dbReference type="InterPro" id="IPR014543">
    <property type="entry name" value="UCP028291"/>
</dbReference>
<gene>
    <name evidence="1" type="ORF">EDD53_1630</name>
</gene>
<keyword evidence="2" id="KW-1185">Reference proteome</keyword>
<dbReference type="Proteomes" id="UP000269689">
    <property type="component" value="Unassembled WGS sequence"/>
</dbReference>
<evidence type="ECO:0000313" key="2">
    <source>
        <dbReference type="Proteomes" id="UP000269689"/>
    </source>
</evidence>
<protein>
    <recommendedName>
        <fullName evidence="3">DUF2218 domain-containing protein</fullName>
    </recommendedName>
</protein>